<gene>
    <name evidence="2" type="ORF">EKL98_07905</name>
</gene>
<organism evidence="2 3">
    <name type="scientific">Flavobacterium bomense</name>
    <dbReference type="NCBI Taxonomy" id="2497483"/>
    <lineage>
        <taxon>Bacteria</taxon>
        <taxon>Pseudomonadati</taxon>
        <taxon>Bacteroidota</taxon>
        <taxon>Flavobacteriia</taxon>
        <taxon>Flavobacteriales</taxon>
        <taxon>Flavobacteriaceae</taxon>
        <taxon>Flavobacterium</taxon>
    </lineage>
</organism>
<dbReference type="EMBL" id="RYDJ01000007">
    <property type="protein sequence ID" value="RTZ04858.1"/>
    <property type="molecule type" value="Genomic_DNA"/>
</dbReference>
<evidence type="ECO:0000313" key="3">
    <source>
        <dbReference type="Proteomes" id="UP000280825"/>
    </source>
</evidence>
<evidence type="ECO:0000313" key="2">
    <source>
        <dbReference type="EMBL" id="RTZ04858.1"/>
    </source>
</evidence>
<dbReference type="InterPro" id="IPR009474">
    <property type="entry name" value="BrxB/BrxA"/>
</dbReference>
<dbReference type="Proteomes" id="UP000280825">
    <property type="component" value="Unassembled WGS sequence"/>
</dbReference>
<dbReference type="Pfam" id="PF06491">
    <property type="entry name" value="Disulph_isomer"/>
    <property type="match status" value="1"/>
</dbReference>
<protein>
    <submittedName>
        <fullName evidence="2">BrxA/BrxB family bacilliredoxin</fullName>
    </submittedName>
</protein>
<dbReference type="Gene3D" id="3.40.30.10">
    <property type="entry name" value="Glutaredoxin"/>
    <property type="match status" value="1"/>
</dbReference>
<dbReference type="PANTHER" id="PTHR40052">
    <property type="entry name" value="UPF0403 PROTEIN YQIW-RELATED"/>
    <property type="match status" value="1"/>
</dbReference>
<dbReference type="PANTHER" id="PTHR40052:SF2">
    <property type="entry name" value="BACILLIREDOXIN BRXA"/>
    <property type="match status" value="1"/>
</dbReference>
<sequence>MEQSNLTKITQQPSYDAVYVQPMREELTAVGCKELLTPEDVDKALDRNDDKTILVVINSVCGCSAGSGRPGVMMALQNSSIPDELYTLFGGMEKDAIDWYRNKYLANHQTSSPHIALFRNGEPVAIFKRSDIDGHTAESIASQLVVIFNNECSNTGPSISAKDFENITQGKYGCYTDLGKDKN</sequence>
<keyword evidence="3" id="KW-1185">Reference proteome</keyword>
<proteinExistence type="inferred from homology"/>
<reference evidence="2 3" key="1">
    <citation type="submission" date="2018-12" db="EMBL/GenBank/DDBJ databases">
        <title>Flavobacterium sp. nov., isolated from glacier ice.</title>
        <authorList>
            <person name="Liu Q."/>
            <person name="Xin Y.-H."/>
        </authorList>
    </citation>
    <scope>NUCLEOTIDE SEQUENCE [LARGE SCALE GENOMIC DNA]</scope>
    <source>
        <strain evidence="2 3">RB1N8</strain>
    </source>
</reference>
<comment type="similarity">
    <text evidence="1">Belongs to the bacilliredoxin family.</text>
</comment>
<comment type="caution">
    <text evidence="2">The sequence shown here is derived from an EMBL/GenBank/DDBJ whole genome shotgun (WGS) entry which is preliminary data.</text>
</comment>
<name>A0A3S0UZ02_9FLAO</name>
<dbReference type="AlphaFoldDB" id="A0A3S0UZ02"/>
<dbReference type="RefSeq" id="WP_126561986.1">
    <property type="nucleotide sequence ID" value="NZ_RYDJ01000007.1"/>
</dbReference>
<evidence type="ECO:0000256" key="1">
    <source>
        <dbReference type="ARBA" id="ARBA00038305"/>
    </source>
</evidence>
<accession>A0A3S0UZ02</accession>
<dbReference type="NCBIfam" id="TIGR04191">
    <property type="entry name" value="YphP_YqiW"/>
    <property type="match status" value="1"/>
</dbReference>